<dbReference type="Gene3D" id="3.20.20.120">
    <property type="entry name" value="Enolase-like C-terminal domain"/>
    <property type="match status" value="1"/>
</dbReference>
<dbReference type="InterPro" id="IPR046945">
    <property type="entry name" value="RHMD-like"/>
</dbReference>
<evidence type="ECO:0000259" key="4">
    <source>
        <dbReference type="SMART" id="SM00922"/>
    </source>
</evidence>
<dbReference type="AlphaFoldDB" id="A0A382KDY8"/>
<dbReference type="PROSITE" id="PS00908">
    <property type="entry name" value="MR_MLE_1"/>
    <property type="match status" value="1"/>
</dbReference>
<dbReference type="SFLD" id="SFLDS00001">
    <property type="entry name" value="Enolase"/>
    <property type="match status" value="1"/>
</dbReference>
<protein>
    <recommendedName>
        <fullName evidence="4">Mandelate racemase/muconate lactonizing enzyme C-terminal domain-containing protein</fullName>
    </recommendedName>
</protein>
<evidence type="ECO:0000313" key="5">
    <source>
        <dbReference type="EMBL" id="SVC22598.1"/>
    </source>
</evidence>
<feature type="non-terminal residue" evidence="5">
    <location>
        <position position="357"/>
    </location>
</feature>
<name>A0A382KDY8_9ZZZZ</name>
<evidence type="ECO:0000256" key="3">
    <source>
        <dbReference type="ARBA" id="ARBA00022842"/>
    </source>
</evidence>
<dbReference type="InterPro" id="IPR013341">
    <property type="entry name" value="Mandelate_racemase_N_dom"/>
</dbReference>
<dbReference type="GO" id="GO:0016836">
    <property type="term" value="F:hydro-lyase activity"/>
    <property type="evidence" value="ECO:0007669"/>
    <property type="project" value="TreeGrafter"/>
</dbReference>
<evidence type="ECO:0000256" key="1">
    <source>
        <dbReference type="ARBA" id="ARBA00001946"/>
    </source>
</evidence>
<dbReference type="EMBL" id="UINC01080031">
    <property type="protein sequence ID" value="SVC22598.1"/>
    <property type="molecule type" value="Genomic_DNA"/>
</dbReference>
<sequence>MKIRSVKAVEIDTTPQVKTAPRVPKIETDGFVSPMQRYPELKRSDWGNDWNRTACVVTADDGTWGFGLTLHSGVTVSLINEHIGPMVEGENCMATERIWDLMQKATAPYGTAGVSSFAISAVDNALWDLKGKLLGKPVYELIGGPQKEKIFCYASNTDLSYGTHNSIAWFLELGFKAVKLFLREGPDAGLAGLNRTEELVAKTREQVGNDVEIAVDCWMSMNTDYMVRLAEILRPYRIKWLEDYMLPEDIDSYFNLRQRIPYQTLATGEHWYSIHPFALAASHGLVDIFQPDLQWVGGLTAGIKICHLAEAHGLTVIPHASTNYPYGQHLAYAMPAVMWAERSEGVAPPGVPLEELV</sequence>
<proteinExistence type="predicted"/>
<dbReference type="InterPro" id="IPR029017">
    <property type="entry name" value="Enolase-like_N"/>
</dbReference>
<dbReference type="InterPro" id="IPR036849">
    <property type="entry name" value="Enolase-like_C_sf"/>
</dbReference>
<comment type="cofactor">
    <cofactor evidence="1">
        <name>Mg(2+)</name>
        <dbReference type="ChEBI" id="CHEBI:18420"/>
    </cofactor>
</comment>
<dbReference type="SUPFAM" id="SSF51604">
    <property type="entry name" value="Enolase C-terminal domain-like"/>
    <property type="match status" value="1"/>
</dbReference>
<dbReference type="InterPro" id="IPR013342">
    <property type="entry name" value="Mandelate_racemase_C"/>
</dbReference>
<dbReference type="GO" id="GO:0009063">
    <property type="term" value="P:amino acid catabolic process"/>
    <property type="evidence" value="ECO:0007669"/>
    <property type="project" value="InterPro"/>
</dbReference>
<reference evidence="5" key="1">
    <citation type="submission" date="2018-05" db="EMBL/GenBank/DDBJ databases">
        <authorList>
            <person name="Lanie J.A."/>
            <person name="Ng W.-L."/>
            <person name="Kazmierczak K.M."/>
            <person name="Andrzejewski T.M."/>
            <person name="Davidsen T.M."/>
            <person name="Wayne K.J."/>
            <person name="Tettelin H."/>
            <person name="Glass J.I."/>
            <person name="Rusch D."/>
            <person name="Podicherti R."/>
            <person name="Tsui H.-C.T."/>
            <person name="Winkler M.E."/>
        </authorList>
    </citation>
    <scope>NUCLEOTIDE SEQUENCE</scope>
</reference>
<feature type="domain" description="Mandelate racemase/muconate lactonizing enzyme C-terminal" evidence="4">
    <location>
        <begin position="164"/>
        <end position="263"/>
    </location>
</feature>
<gene>
    <name evidence="5" type="ORF">METZ01_LOCUS275452</name>
</gene>
<dbReference type="GO" id="GO:0000287">
    <property type="term" value="F:magnesium ion binding"/>
    <property type="evidence" value="ECO:0007669"/>
    <property type="project" value="TreeGrafter"/>
</dbReference>
<evidence type="ECO:0000256" key="2">
    <source>
        <dbReference type="ARBA" id="ARBA00022723"/>
    </source>
</evidence>
<dbReference type="Pfam" id="PF02746">
    <property type="entry name" value="MR_MLE_N"/>
    <property type="match status" value="1"/>
</dbReference>
<keyword evidence="2" id="KW-0479">Metal-binding</keyword>
<dbReference type="SUPFAM" id="SSF54826">
    <property type="entry name" value="Enolase N-terminal domain-like"/>
    <property type="match status" value="1"/>
</dbReference>
<dbReference type="Pfam" id="PF13378">
    <property type="entry name" value="MR_MLE_C"/>
    <property type="match status" value="1"/>
</dbReference>
<organism evidence="5">
    <name type="scientific">marine metagenome</name>
    <dbReference type="NCBI Taxonomy" id="408172"/>
    <lineage>
        <taxon>unclassified sequences</taxon>
        <taxon>metagenomes</taxon>
        <taxon>ecological metagenomes</taxon>
    </lineage>
</organism>
<dbReference type="PANTHER" id="PTHR13794:SF58">
    <property type="entry name" value="MITOCHONDRIAL ENOLASE SUPERFAMILY MEMBER 1"/>
    <property type="match status" value="1"/>
</dbReference>
<accession>A0A382KDY8</accession>
<dbReference type="InterPro" id="IPR018110">
    <property type="entry name" value="Mandel_Rmase/mucon_lact_enz_CS"/>
</dbReference>
<keyword evidence="3" id="KW-0460">Magnesium</keyword>
<dbReference type="SMART" id="SM00922">
    <property type="entry name" value="MR_MLE"/>
    <property type="match status" value="1"/>
</dbReference>
<dbReference type="GO" id="GO:0016052">
    <property type="term" value="P:carbohydrate catabolic process"/>
    <property type="evidence" value="ECO:0007669"/>
    <property type="project" value="TreeGrafter"/>
</dbReference>
<dbReference type="InterPro" id="IPR029065">
    <property type="entry name" value="Enolase_C-like"/>
</dbReference>
<dbReference type="PANTHER" id="PTHR13794">
    <property type="entry name" value="ENOLASE SUPERFAMILY, MANDELATE RACEMASE"/>
    <property type="match status" value="1"/>
</dbReference>
<dbReference type="Gene3D" id="3.30.390.10">
    <property type="entry name" value="Enolase-like, N-terminal domain"/>
    <property type="match status" value="1"/>
</dbReference>